<accession>A0AAN7TQY7</accession>
<organism evidence="3 4">
    <name type="scientific">Dictyostelium firmibasis</name>
    <dbReference type="NCBI Taxonomy" id="79012"/>
    <lineage>
        <taxon>Eukaryota</taxon>
        <taxon>Amoebozoa</taxon>
        <taxon>Evosea</taxon>
        <taxon>Eumycetozoa</taxon>
        <taxon>Dictyostelia</taxon>
        <taxon>Dictyosteliales</taxon>
        <taxon>Dictyosteliaceae</taxon>
        <taxon>Dictyostelium</taxon>
    </lineage>
</organism>
<evidence type="ECO:0008006" key="5">
    <source>
        <dbReference type="Google" id="ProtNLM"/>
    </source>
</evidence>
<comment type="similarity">
    <text evidence="1">Belongs to the CDC123 family.</text>
</comment>
<dbReference type="Proteomes" id="UP001344447">
    <property type="component" value="Unassembled WGS sequence"/>
</dbReference>
<sequence length="396" mass="46632">MEKHDIKYFENKKQCQFQEWYEKFKSVTFSSIIIPLPKIFIDYLQADEFTTPHEGFPEFKVDENDDLFDDNNWSTSKNHISTLDPKYYQGYSSDEEEDDDDSEDDDDVDEEDKEDEDSNKNKKQKRVINESEFKELSNQIIKSIEKLGGNVFPKLNWSSPKDASWMNVFNSLKCTNTTDIYLLLKSSDFINHDLIQFSINQDEKDEILTPYVLVLRKWQNLQPSMEFRCFVKDNQLLGISQRDTSTYFKFLKDKKQKIQDAIIKFYNESIHEKFSNNSYTFDCYVTKDEQVWLIDFNPIHPSTEALLFVWDELIPELIEQDQDEQENEETKQAKEELPIEPLTKLEFRIIDDENGIKPNLAITSRLPLDLLQSSGGTGQGNINDLLLNFKNQNKLN</sequence>
<dbReference type="PANTHER" id="PTHR15323:SF6">
    <property type="entry name" value="CELL DIVISION CYCLE PROTEIN 123 HOMOLOG"/>
    <property type="match status" value="1"/>
</dbReference>
<dbReference type="AlphaFoldDB" id="A0AAN7TQY7"/>
<proteinExistence type="inferred from homology"/>
<reference evidence="3 4" key="1">
    <citation type="submission" date="2023-11" db="EMBL/GenBank/DDBJ databases">
        <title>Dfirmibasis_genome.</title>
        <authorList>
            <person name="Edelbroek B."/>
            <person name="Kjellin J."/>
            <person name="Jerlstrom-Hultqvist J."/>
            <person name="Soderbom F."/>
        </authorList>
    </citation>
    <scope>NUCLEOTIDE SEQUENCE [LARGE SCALE GENOMIC DNA]</scope>
    <source>
        <strain evidence="3 4">TNS-C-14</strain>
    </source>
</reference>
<dbReference type="PANTHER" id="PTHR15323">
    <property type="entry name" value="D123 PROTEIN"/>
    <property type="match status" value="1"/>
</dbReference>
<evidence type="ECO:0000313" key="3">
    <source>
        <dbReference type="EMBL" id="KAK5577649.1"/>
    </source>
</evidence>
<name>A0AAN7TQY7_9MYCE</name>
<comment type="caution">
    <text evidence="3">The sequence shown here is derived from an EMBL/GenBank/DDBJ whole genome shotgun (WGS) entry which is preliminary data.</text>
</comment>
<keyword evidence="4" id="KW-1185">Reference proteome</keyword>
<dbReference type="Pfam" id="PF07065">
    <property type="entry name" value="D123"/>
    <property type="match status" value="1"/>
</dbReference>
<feature type="compositionally biased region" description="Acidic residues" evidence="2">
    <location>
        <begin position="93"/>
        <end position="117"/>
    </location>
</feature>
<dbReference type="GO" id="GO:0005737">
    <property type="term" value="C:cytoplasm"/>
    <property type="evidence" value="ECO:0007669"/>
    <property type="project" value="TreeGrafter"/>
</dbReference>
<protein>
    <recommendedName>
        <fullName evidence="5">Cell division cycle protein 123 homolog</fullName>
    </recommendedName>
</protein>
<dbReference type="InterPro" id="IPR009772">
    <property type="entry name" value="CDC123"/>
</dbReference>
<dbReference type="EMBL" id="JAVFKY010000004">
    <property type="protein sequence ID" value="KAK5577649.1"/>
    <property type="molecule type" value="Genomic_DNA"/>
</dbReference>
<gene>
    <name evidence="3" type="ORF">RB653_002592</name>
</gene>
<evidence type="ECO:0000313" key="4">
    <source>
        <dbReference type="Proteomes" id="UP001344447"/>
    </source>
</evidence>
<evidence type="ECO:0000256" key="2">
    <source>
        <dbReference type="SAM" id="MobiDB-lite"/>
    </source>
</evidence>
<evidence type="ECO:0000256" key="1">
    <source>
        <dbReference type="ARBA" id="ARBA00011047"/>
    </source>
</evidence>
<feature type="region of interest" description="Disordered" evidence="2">
    <location>
        <begin position="84"/>
        <end position="126"/>
    </location>
</feature>